<dbReference type="Pfam" id="PF13302">
    <property type="entry name" value="Acetyltransf_3"/>
    <property type="match status" value="1"/>
</dbReference>
<accession>A0ABX2FM23</accession>
<dbReference type="RefSeq" id="WP_173808936.1">
    <property type="nucleotide sequence ID" value="NZ_JABSNP010000003.1"/>
</dbReference>
<proteinExistence type="predicted"/>
<dbReference type="PANTHER" id="PTHR43415">
    <property type="entry name" value="SPERMIDINE N(1)-ACETYLTRANSFERASE"/>
    <property type="match status" value="1"/>
</dbReference>
<dbReference type="InterPro" id="IPR016181">
    <property type="entry name" value="Acyl_CoA_acyltransferase"/>
</dbReference>
<protein>
    <submittedName>
        <fullName evidence="2">Diamine N-acetyltransferase</fullName>
        <ecNumber evidence="2">2.3.1.57</ecNumber>
    </submittedName>
</protein>
<name>A0ABX2FM23_9BACT</name>
<dbReference type="Gene3D" id="3.40.630.30">
    <property type="match status" value="1"/>
</dbReference>
<gene>
    <name evidence="2" type="ORF">HNP98_001006</name>
</gene>
<feature type="domain" description="N-acetyltransferase" evidence="1">
    <location>
        <begin position="10"/>
        <end position="177"/>
    </location>
</feature>
<sequence length="191" mass="20776">MAAALPGPLVRLRALEPDDLEFLYALENDPAVWAVSDTLAPVSRHALREYLAHATADFHEVRQLRLVVEPSAGGPAVGVVDLFGFEPLHQRAGVGIIILAGARRQGYARHALAQLVSHARDVLRLHQLYCTVAAHNHASLRLFRAAGFRRVGTRRAWLRGPAPGQWHDAVEFQLLLAPASPASAPPGAYPF</sequence>
<comment type="caution">
    <text evidence="2">The sequence shown here is derived from an EMBL/GenBank/DDBJ whole genome shotgun (WGS) entry which is preliminary data.</text>
</comment>
<dbReference type="InterPro" id="IPR000182">
    <property type="entry name" value="GNAT_dom"/>
</dbReference>
<evidence type="ECO:0000259" key="1">
    <source>
        <dbReference type="PROSITE" id="PS51186"/>
    </source>
</evidence>
<dbReference type="GO" id="GO:0004145">
    <property type="term" value="F:diamine N-acetyltransferase activity"/>
    <property type="evidence" value="ECO:0007669"/>
    <property type="project" value="UniProtKB-EC"/>
</dbReference>
<dbReference type="Proteomes" id="UP000779507">
    <property type="component" value="Unassembled WGS sequence"/>
</dbReference>
<organism evidence="2 3">
    <name type="scientific">Hymenobacter caeli</name>
    <dbReference type="NCBI Taxonomy" id="2735894"/>
    <lineage>
        <taxon>Bacteria</taxon>
        <taxon>Pseudomonadati</taxon>
        <taxon>Bacteroidota</taxon>
        <taxon>Cytophagia</taxon>
        <taxon>Cytophagales</taxon>
        <taxon>Hymenobacteraceae</taxon>
        <taxon>Hymenobacter</taxon>
    </lineage>
</organism>
<keyword evidence="2" id="KW-0808">Transferase</keyword>
<dbReference type="EMBL" id="JABSNP010000003">
    <property type="protein sequence ID" value="NRT18195.1"/>
    <property type="molecule type" value="Genomic_DNA"/>
</dbReference>
<dbReference type="SUPFAM" id="SSF55729">
    <property type="entry name" value="Acyl-CoA N-acyltransferases (Nat)"/>
    <property type="match status" value="1"/>
</dbReference>
<evidence type="ECO:0000313" key="2">
    <source>
        <dbReference type="EMBL" id="NRT18195.1"/>
    </source>
</evidence>
<dbReference type="EC" id="2.3.1.57" evidence="2"/>
<keyword evidence="3" id="KW-1185">Reference proteome</keyword>
<keyword evidence="2" id="KW-0012">Acyltransferase</keyword>
<reference evidence="2 3" key="1">
    <citation type="submission" date="2020-05" db="EMBL/GenBank/DDBJ databases">
        <title>Genomic Encyclopedia of Type Strains, Phase IV (KMG-V): Genome sequencing to study the core and pangenomes of soil and plant-associated prokaryotes.</title>
        <authorList>
            <person name="Whitman W."/>
        </authorList>
    </citation>
    <scope>NUCLEOTIDE SEQUENCE [LARGE SCALE GENOMIC DNA]</scope>
    <source>
        <strain evidence="2 3">9A</strain>
    </source>
</reference>
<dbReference type="PANTHER" id="PTHR43415:SF3">
    <property type="entry name" value="GNAT-FAMILY ACETYLTRANSFERASE"/>
    <property type="match status" value="1"/>
</dbReference>
<dbReference type="PROSITE" id="PS51186">
    <property type="entry name" value="GNAT"/>
    <property type="match status" value="1"/>
</dbReference>
<evidence type="ECO:0000313" key="3">
    <source>
        <dbReference type="Proteomes" id="UP000779507"/>
    </source>
</evidence>